<evidence type="ECO:0000313" key="2">
    <source>
        <dbReference type="EMBL" id="NIJ63444.1"/>
    </source>
</evidence>
<feature type="compositionally biased region" description="Basic and acidic residues" evidence="1">
    <location>
        <begin position="1"/>
        <end position="11"/>
    </location>
</feature>
<comment type="caution">
    <text evidence="2">The sequence shown here is derived from an EMBL/GenBank/DDBJ whole genome shotgun (WGS) entry which is preliminary data.</text>
</comment>
<feature type="region of interest" description="Disordered" evidence="1">
    <location>
        <begin position="165"/>
        <end position="202"/>
    </location>
</feature>
<protein>
    <recommendedName>
        <fullName evidence="4">Terminase small subunit</fullName>
    </recommendedName>
</protein>
<feature type="region of interest" description="Disordered" evidence="1">
    <location>
        <begin position="1"/>
        <end position="21"/>
    </location>
</feature>
<reference evidence="2 3" key="1">
    <citation type="submission" date="2020-03" db="EMBL/GenBank/DDBJ databases">
        <title>Genomic Encyclopedia of Type Strains, Phase IV (KMG-IV): sequencing the most valuable type-strain genomes for metagenomic binning, comparative biology and taxonomic classification.</title>
        <authorList>
            <person name="Goeker M."/>
        </authorList>
    </citation>
    <scope>NUCLEOTIDE SEQUENCE [LARGE SCALE GENOMIC DNA]</scope>
    <source>
        <strain evidence="2 3">DSM 4733</strain>
    </source>
</reference>
<name>A0A7X5UW83_9SPHN</name>
<feature type="compositionally biased region" description="Basic and acidic residues" evidence="1">
    <location>
        <begin position="185"/>
        <end position="195"/>
    </location>
</feature>
<organism evidence="2 3">
    <name type="scientific">Sphingomonas leidyi</name>
    <dbReference type="NCBI Taxonomy" id="68569"/>
    <lineage>
        <taxon>Bacteria</taxon>
        <taxon>Pseudomonadati</taxon>
        <taxon>Pseudomonadota</taxon>
        <taxon>Alphaproteobacteria</taxon>
        <taxon>Sphingomonadales</taxon>
        <taxon>Sphingomonadaceae</taxon>
        <taxon>Sphingomonas</taxon>
    </lineage>
</organism>
<evidence type="ECO:0008006" key="4">
    <source>
        <dbReference type="Google" id="ProtNLM"/>
    </source>
</evidence>
<dbReference type="Proteomes" id="UP000564677">
    <property type="component" value="Unassembled WGS sequence"/>
</dbReference>
<dbReference type="AlphaFoldDB" id="A0A7X5UW83"/>
<gene>
    <name evidence="2" type="ORF">FHR20_000375</name>
</gene>
<dbReference type="EMBL" id="JAASQV010000001">
    <property type="protein sequence ID" value="NIJ63444.1"/>
    <property type="molecule type" value="Genomic_DNA"/>
</dbReference>
<dbReference type="RefSeq" id="WP_167297969.1">
    <property type="nucleotide sequence ID" value="NZ_JAASQV010000001.1"/>
</dbReference>
<evidence type="ECO:0000256" key="1">
    <source>
        <dbReference type="SAM" id="MobiDB-lite"/>
    </source>
</evidence>
<evidence type="ECO:0000313" key="3">
    <source>
        <dbReference type="Proteomes" id="UP000564677"/>
    </source>
</evidence>
<keyword evidence="3" id="KW-1185">Reference proteome</keyword>
<sequence>MADGDREKDGGGRVVRQARNRKTQVIRTGGKRWSQAAEQRFLEELAATANVRAAAEAAGFSTTAIYQRRMRWPGFAAEWQACLEQGYARIEAQLVALATDSLRREPVTGEAAGKAMSVAEMMNLLKLHRASVKGGAPQRYDARALPPDIEAVRASILRKIDAIERGGDAKAPGAGPGPGDGDLADGPRDEPRPAGERGMGGA</sequence>
<proteinExistence type="predicted"/>
<accession>A0A7X5UW83</accession>